<evidence type="ECO:0000256" key="8">
    <source>
        <dbReference type="ARBA" id="ARBA00023239"/>
    </source>
</evidence>
<evidence type="ECO:0000256" key="10">
    <source>
        <dbReference type="ARBA" id="ARBA00023317"/>
    </source>
</evidence>
<organism evidence="11">
    <name type="scientific">hydrothermal vent metagenome</name>
    <dbReference type="NCBI Taxonomy" id="652676"/>
    <lineage>
        <taxon>unclassified sequences</taxon>
        <taxon>metagenomes</taxon>
        <taxon>ecological metagenomes</taxon>
    </lineage>
</organism>
<keyword evidence="4" id="KW-0443">Lipid metabolism</keyword>
<dbReference type="AlphaFoldDB" id="A0A3B0Z750"/>
<evidence type="ECO:0000256" key="5">
    <source>
        <dbReference type="ARBA" id="ARBA00023136"/>
    </source>
</evidence>
<keyword evidence="5" id="KW-0472">Membrane</keyword>
<reference evidence="11" key="1">
    <citation type="submission" date="2018-06" db="EMBL/GenBank/DDBJ databases">
        <authorList>
            <person name="Zhirakovskaya E."/>
        </authorList>
    </citation>
    <scope>NUCLEOTIDE SEQUENCE</scope>
</reference>
<gene>
    <name evidence="11" type="ORF">MNBD_GAMMA17-553</name>
</gene>
<dbReference type="EMBL" id="UOFQ01000007">
    <property type="protein sequence ID" value="VAW84810.1"/>
    <property type="molecule type" value="Genomic_DNA"/>
</dbReference>
<proteinExistence type="predicted"/>
<evidence type="ECO:0000256" key="1">
    <source>
        <dbReference type="ARBA" id="ARBA00022475"/>
    </source>
</evidence>
<dbReference type="Pfam" id="PF02666">
    <property type="entry name" value="PS_Dcarbxylase"/>
    <property type="match status" value="1"/>
</dbReference>
<evidence type="ECO:0000313" key="11">
    <source>
        <dbReference type="EMBL" id="VAW84810.1"/>
    </source>
</evidence>
<keyword evidence="3" id="KW-0210">Decarboxylase</keyword>
<keyword evidence="8 11" id="KW-0456">Lyase</keyword>
<dbReference type="GO" id="GO:0008654">
    <property type="term" value="P:phospholipid biosynthetic process"/>
    <property type="evidence" value="ECO:0007669"/>
    <property type="project" value="UniProtKB-KW"/>
</dbReference>
<accession>A0A3B0Z750</accession>
<keyword evidence="2" id="KW-0444">Lipid biosynthesis</keyword>
<dbReference type="PANTHER" id="PTHR35809:SF1">
    <property type="entry name" value="ARCHAETIDYLSERINE DECARBOXYLASE PROENZYME-RELATED"/>
    <property type="match status" value="1"/>
</dbReference>
<keyword evidence="7" id="KW-0594">Phospholipid biosynthesis</keyword>
<evidence type="ECO:0000256" key="9">
    <source>
        <dbReference type="ARBA" id="ARBA00023264"/>
    </source>
</evidence>
<name>A0A3B0Z750_9ZZZZ</name>
<dbReference type="InterPro" id="IPR003817">
    <property type="entry name" value="PS_Dcarbxylase"/>
</dbReference>
<keyword evidence="9" id="KW-1208">Phospholipid metabolism</keyword>
<dbReference type="GO" id="GO:0004609">
    <property type="term" value="F:phosphatidylserine decarboxylase activity"/>
    <property type="evidence" value="ECO:0007669"/>
    <property type="project" value="UniProtKB-EC"/>
</dbReference>
<evidence type="ECO:0000256" key="3">
    <source>
        <dbReference type="ARBA" id="ARBA00022793"/>
    </source>
</evidence>
<evidence type="ECO:0000256" key="6">
    <source>
        <dbReference type="ARBA" id="ARBA00023145"/>
    </source>
</evidence>
<dbReference type="EC" id="4.1.1.65" evidence="11"/>
<protein>
    <submittedName>
        <fullName evidence="11">Phosphatidylserine decarboxylase</fullName>
        <ecNumber evidence="11">4.1.1.65</ecNumber>
    </submittedName>
</protein>
<evidence type="ECO:0000256" key="4">
    <source>
        <dbReference type="ARBA" id="ARBA00023098"/>
    </source>
</evidence>
<sequence>MMNRGSHPYIAREGWLFIGALAVSGFMAKFYFGLLAASPLWLLCIALAYLFRDPGRVIPPAPLGVVSPADGEVLAIERVRDGYLKRDANKISIRMNRFGTYATRAPIEGKILQHWHLPINDGSDNDAVALDRYAMWLQSDENDDVVLVMAVGSQALKPVCYHQTGERIGQGERCGLVRFGGYIEVLLPIDARIKVAVGDTLCAGSDILATLIHEHVSANNSRANDVALGT</sequence>
<evidence type="ECO:0000256" key="7">
    <source>
        <dbReference type="ARBA" id="ARBA00023209"/>
    </source>
</evidence>
<dbReference type="PANTHER" id="PTHR35809">
    <property type="entry name" value="ARCHAETIDYLSERINE DECARBOXYLASE PROENZYME-RELATED"/>
    <property type="match status" value="1"/>
</dbReference>
<evidence type="ECO:0000256" key="2">
    <source>
        <dbReference type="ARBA" id="ARBA00022516"/>
    </source>
</evidence>
<keyword evidence="10" id="KW-0670">Pyruvate</keyword>
<keyword evidence="1" id="KW-1003">Cell membrane</keyword>
<keyword evidence="6" id="KW-0865">Zymogen</keyword>
<dbReference type="InterPro" id="IPR033175">
    <property type="entry name" value="PSD-A"/>
</dbReference>